<dbReference type="InterPro" id="IPR001965">
    <property type="entry name" value="Znf_PHD"/>
</dbReference>
<feature type="domain" description="PHD-type" evidence="12">
    <location>
        <begin position="368"/>
        <end position="415"/>
    </location>
</feature>
<dbReference type="InterPro" id="IPR001487">
    <property type="entry name" value="Bromodomain"/>
</dbReference>
<feature type="domain" description="Bromo" evidence="11">
    <location>
        <begin position="456"/>
        <end position="528"/>
    </location>
</feature>
<evidence type="ECO:0000256" key="2">
    <source>
        <dbReference type="ARBA" id="ARBA00022723"/>
    </source>
</evidence>
<dbReference type="PROSITE" id="PS50014">
    <property type="entry name" value="BROMODOMAIN_2"/>
    <property type="match status" value="1"/>
</dbReference>
<keyword evidence="5" id="KW-0175">Coiled coil</keyword>
<organism evidence="13 14">
    <name type="scientific">Microtus ochrogaster</name>
    <name type="common">Prairie vole</name>
    <dbReference type="NCBI Taxonomy" id="79684"/>
    <lineage>
        <taxon>Eukaryota</taxon>
        <taxon>Metazoa</taxon>
        <taxon>Chordata</taxon>
        <taxon>Craniata</taxon>
        <taxon>Vertebrata</taxon>
        <taxon>Euteleostomi</taxon>
        <taxon>Mammalia</taxon>
        <taxon>Eutheria</taxon>
        <taxon>Euarchontoglires</taxon>
        <taxon>Glires</taxon>
        <taxon>Rodentia</taxon>
        <taxon>Myomorpha</taxon>
        <taxon>Muroidea</taxon>
        <taxon>Cricetidae</taxon>
        <taxon>Arvicolinae</taxon>
        <taxon>Microtus</taxon>
    </lineage>
</organism>
<dbReference type="SMART" id="SM00297">
    <property type="entry name" value="BROMO"/>
    <property type="match status" value="1"/>
</dbReference>
<evidence type="ECO:0000259" key="11">
    <source>
        <dbReference type="PROSITE" id="PS50014"/>
    </source>
</evidence>
<gene>
    <name evidence="13" type="ORF">LTLLF_108745</name>
</gene>
<comment type="subcellular location">
    <subcellularLocation>
        <location evidence="1">Nucleus</location>
    </subcellularLocation>
</comment>
<dbReference type="Proteomes" id="UP000710432">
    <property type="component" value="Unassembled WGS sequence"/>
</dbReference>
<dbReference type="GO" id="GO:0000785">
    <property type="term" value="C:chromatin"/>
    <property type="evidence" value="ECO:0007669"/>
    <property type="project" value="TreeGrafter"/>
</dbReference>
<dbReference type="InterPro" id="IPR019787">
    <property type="entry name" value="Znf_PHD-finger"/>
</dbReference>
<evidence type="ECO:0000256" key="7">
    <source>
        <dbReference type="ARBA" id="ARBA00023242"/>
    </source>
</evidence>
<proteinExistence type="predicted"/>
<feature type="compositionally biased region" description="Polar residues" evidence="10">
    <location>
        <begin position="99"/>
        <end position="114"/>
    </location>
</feature>
<dbReference type="PANTHER" id="PTHR45915:SF7">
    <property type="entry name" value="TRIPARTITE MOTIF-CONTAINING PROTEIN 66"/>
    <property type="match status" value="1"/>
</dbReference>
<keyword evidence="3 9" id="KW-0863">Zinc-finger</keyword>
<dbReference type="SUPFAM" id="SSF57903">
    <property type="entry name" value="FYVE/PHD zinc finger"/>
    <property type="match status" value="1"/>
</dbReference>
<reference evidence="13" key="1">
    <citation type="submission" date="2020-03" db="EMBL/GenBank/DDBJ databases">
        <title>Studies in the Genomics of Life Span.</title>
        <authorList>
            <person name="Glass D."/>
        </authorList>
    </citation>
    <scope>NUCLEOTIDE SEQUENCE</scope>
    <source>
        <strain evidence="13">LTLLF</strain>
        <tissue evidence="13">Muscle</tissue>
    </source>
</reference>
<dbReference type="FunFam" id="1.20.920.10:FF:000036">
    <property type="entry name" value="Tripartite motif-containing protein 66"/>
    <property type="match status" value="1"/>
</dbReference>
<keyword evidence="6 8" id="KW-0103">Bromodomain</keyword>
<dbReference type="InterPro" id="IPR011011">
    <property type="entry name" value="Znf_FYVE_PHD"/>
</dbReference>
<dbReference type="InterPro" id="IPR019786">
    <property type="entry name" value="Zinc_finger_PHD-type_CS"/>
</dbReference>
<dbReference type="InterPro" id="IPR036427">
    <property type="entry name" value="Bromodomain-like_sf"/>
</dbReference>
<evidence type="ECO:0000256" key="3">
    <source>
        <dbReference type="ARBA" id="ARBA00022771"/>
    </source>
</evidence>
<evidence type="ECO:0000256" key="6">
    <source>
        <dbReference type="ARBA" id="ARBA00023117"/>
    </source>
</evidence>
<dbReference type="Gene3D" id="1.20.920.10">
    <property type="entry name" value="Bromodomain-like"/>
    <property type="match status" value="1"/>
</dbReference>
<comment type="caution">
    <text evidence="13">The sequence shown here is derived from an EMBL/GenBank/DDBJ whole genome shotgun (WGS) entry which is preliminary data.</text>
</comment>
<dbReference type="PANTHER" id="PTHR45915">
    <property type="entry name" value="TRANSCRIPTION INTERMEDIARY FACTOR"/>
    <property type="match status" value="1"/>
</dbReference>
<dbReference type="Gene3D" id="3.30.40.10">
    <property type="entry name" value="Zinc/RING finger domain, C3HC4 (zinc finger)"/>
    <property type="match status" value="1"/>
</dbReference>
<dbReference type="SMART" id="SM00249">
    <property type="entry name" value="PHD"/>
    <property type="match status" value="1"/>
</dbReference>
<dbReference type="AlphaFoldDB" id="A0A8J6L5C9"/>
<keyword evidence="2" id="KW-0479">Metal-binding</keyword>
<evidence type="ECO:0000256" key="10">
    <source>
        <dbReference type="SAM" id="MobiDB-lite"/>
    </source>
</evidence>
<evidence type="ECO:0000256" key="5">
    <source>
        <dbReference type="ARBA" id="ARBA00023054"/>
    </source>
</evidence>
<sequence length="646" mass="70232">MGFSNTLEMELSSTRLARTIEPQIHRVSSLTAGPTHTIPNLLSGPPQTVSSLMSVSNHAAPSPASHLQPVPNLVRGSFQSLPNLRGDCSQAITSLASNHSQAGPSLMSGHTQAAPSLATCPLQGMPPVSDTHLETRSASSSGSGQTAESLGPKDGAESFMGNAQCKMESEDSSRFTDSVGKGPAASSLDVKDLAIPSELEEPINLSVKKPFLAPVTNTSTALQQYQRPKEYENFEQGALELDTKENPNIRAISSEPKIPYVRLERLKICAASSGEMPVFKLKPQNRQDGSFLLVIECGAESSSMSIKVSQNSLPDATQGPGLGGRKVTVTSLAGQRPLEVDSASSEEQRLVPRTLGSKKCTPAPIENEDFCAVCLNGGELLCCDRCPKVYHLSCHVPALLSFPGGEWVCTLCRSLVQPEVEYDCENARYSQPGVRPPPGLSVHDQKKCEKLVLSLCCNSLSLPFHEPVSPLARHYYQIIKRPMDLSIIRRRLQKKDPAHYTTPEEVVSDVRLMFWNCAKFNYPDSEVAEAGRCLEVFFEGWLKEIYPDKCFAQSQQEDSDSEDVSGESGCSTPQGFPWPPYMQEGIQPKRRRRHMVKSGCRPVGKPGKGEEGRSVVSGEPKNLMLMGFNAPGPRDTEPLLPDTMVP</sequence>
<dbReference type="InterPro" id="IPR013083">
    <property type="entry name" value="Znf_RING/FYVE/PHD"/>
</dbReference>
<dbReference type="PRINTS" id="PR00503">
    <property type="entry name" value="BROMODOMAIN"/>
</dbReference>
<feature type="compositionally biased region" description="Polar residues" evidence="10">
    <location>
        <begin position="136"/>
        <end position="148"/>
    </location>
</feature>
<dbReference type="SUPFAM" id="SSF47370">
    <property type="entry name" value="Bromodomain"/>
    <property type="match status" value="1"/>
</dbReference>
<accession>A0A8J6L5C9</accession>
<evidence type="ECO:0000313" key="13">
    <source>
        <dbReference type="EMBL" id="KAH0521108.1"/>
    </source>
</evidence>
<dbReference type="CDD" id="cd05502">
    <property type="entry name" value="Bromo_tif1_like"/>
    <property type="match status" value="1"/>
</dbReference>
<dbReference type="Pfam" id="PF00628">
    <property type="entry name" value="PHD"/>
    <property type="match status" value="1"/>
</dbReference>
<feature type="region of interest" description="Disordered" evidence="10">
    <location>
        <begin position="553"/>
        <end position="646"/>
    </location>
</feature>
<feature type="region of interest" description="Disordered" evidence="10">
    <location>
        <begin position="52"/>
        <end position="71"/>
    </location>
</feature>
<dbReference type="FunFam" id="3.30.40.10:FF:000313">
    <property type="entry name" value="Tripartite motif-containing protein 66"/>
    <property type="match status" value="1"/>
</dbReference>
<evidence type="ECO:0000256" key="9">
    <source>
        <dbReference type="PROSITE-ProRule" id="PRU00146"/>
    </source>
</evidence>
<dbReference type="GO" id="GO:0008270">
    <property type="term" value="F:zinc ion binding"/>
    <property type="evidence" value="ECO:0007669"/>
    <property type="project" value="UniProtKB-KW"/>
</dbReference>
<feature type="region of interest" description="Disordered" evidence="10">
    <location>
        <begin position="99"/>
        <end position="185"/>
    </location>
</feature>
<keyword evidence="7" id="KW-0539">Nucleus</keyword>
<evidence type="ECO:0000256" key="8">
    <source>
        <dbReference type="PROSITE-ProRule" id="PRU00035"/>
    </source>
</evidence>
<dbReference type="GO" id="GO:0005634">
    <property type="term" value="C:nucleus"/>
    <property type="evidence" value="ECO:0007669"/>
    <property type="project" value="UniProtKB-SubCell"/>
</dbReference>
<name>A0A8J6L5C9_MICOH</name>
<evidence type="ECO:0000256" key="1">
    <source>
        <dbReference type="ARBA" id="ARBA00004123"/>
    </source>
</evidence>
<dbReference type="Pfam" id="PF00439">
    <property type="entry name" value="Bromodomain"/>
    <property type="match status" value="1"/>
</dbReference>
<evidence type="ECO:0000256" key="4">
    <source>
        <dbReference type="ARBA" id="ARBA00022833"/>
    </source>
</evidence>
<dbReference type="PROSITE" id="PS50016">
    <property type="entry name" value="ZF_PHD_2"/>
    <property type="match status" value="1"/>
</dbReference>
<keyword evidence="4" id="KW-0862">Zinc</keyword>
<evidence type="ECO:0000313" key="14">
    <source>
        <dbReference type="Proteomes" id="UP000710432"/>
    </source>
</evidence>
<evidence type="ECO:0000259" key="12">
    <source>
        <dbReference type="PROSITE" id="PS50016"/>
    </source>
</evidence>
<dbReference type="PROSITE" id="PS01359">
    <property type="entry name" value="ZF_PHD_1"/>
    <property type="match status" value="1"/>
</dbReference>
<dbReference type="EMBL" id="JAATJU010000261">
    <property type="protein sequence ID" value="KAH0521108.1"/>
    <property type="molecule type" value="Genomic_DNA"/>
</dbReference>
<protein>
    <submittedName>
        <fullName evidence="13">Tripartite motif-containing protein 66</fullName>
    </submittedName>
</protein>